<dbReference type="PANTHER" id="PTHR33393:SF11">
    <property type="entry name" value="POLYGLUTAMINE SYNTHESIS ACCESSORY PROTEIN RV0574C-RELATED"/>
    <property type="match status" value="1"/>
</dbReference>
<keyword evidence="4" id="KW-1185">Reference proteome</keyword>
<name>A0ABN8X7K1_9GAMM</name>
<organism evidence="3 4">
    <name type="scientific">Methylocaldum szegediense</name>
    <dbReference type="NCBI Taxonomy" id="73780"/>
    <lineage>
        <taxon>Bacteria</taxon>
        <taxon>Pseudomonadati</taxon>
        <taxon>Pseudomonadota</taxon>
        <taxon>Gammaproteobacteria</taxon>
        <taxon>Methylococcales</taxon>
        <taxon>Methylococcaceae</taxon>
        <taxon>Methylocaldum</taxon>
    </lineage>
</organism>
<feature type="domain" description="Capsule synthesis protein CapA" evidence="2">
    <location>
        <begin position="45"/>
        <end position="327"/>
    </location>
</feature>
<sequence>MNHGRLRFLSRCAMTGLGLLTSGERFQPAHEKEVSPMEQTPHRIKLFLCGDVMTGRGIDQVLSQPSDPRIYEPYVRNAKIYVKLAERLNGPIPQPVDDSYIWGEALAELDRARPDVRVINLETAVTASDDYWQDKGIHYRMHPANIPCITAARIDCCVLANNHVLDWGYQGLADTLETLKQASLKPTGAGRNSREAETPAVMDLAGKGRVLVFGFGCDSSGIPLEWAASDDKPGVNRLPDLSSETAQRLADRINRIKQDRDIVVASIHWGSNWGYAIPDEQRRFAHALIDEAGVDVIHGHSSHHPKAVEVYRDKLILYGCGDFLNDYEGIEGYESFRGDLAIMYFPAVNPADGKLSSLEMVPLQMRQFRLNWPSAKDFRWIRDRLDREADKFSGAVEALDERRLVLRWR</sequence>
<proteinExistence type="inferred from homology"/>
<dbReference type="PANTHER" id="PTHR33393">
    <property type="entry name" value="POLYGLUTAMINE SYNTHESIS ACCESSORY PROTEIN RV0574C-RELATED"/>
    <property type="match status" value="1"/>
</dbReference>
<evidence type="ECO:0000313" key="4">
    <source>
        <dbReference type="Proteomes" id="UP001162030"/>
    </source>
</evidence>
<dbReference type="Pfam" id="PF09587">
    <property type="entry name" value="PGA_cap"/>
    <property type="match status" value="1"/>
</dbReference>
<dbReference type="SMART" id="SM00854">
    <property type="entry name" value="PGA_cap"/>
    <property type="match status" value="1"/>
</dbReference>
<dbReference type="Proteomes" id="UP001162030">
    <property type="component" value="Chromosome"/>
</dbReference>
<evidence type="ECO:0000259" key="2">
    <source>
        <dbReference type="SMART" id="SM00854"/>
    </source>
</evidence>
<dbReference type="SUPFAM" id="SSF56300">
    <property type="entry name" value="Metallo-dependent phosphatases"/>
    <property type="match status" value="1"/>
</dbReference>
<dbReference type="InterPro" id="IPR029052">
    <property type="entry name" value="Metallo-depent_PP-like"/>
</dbReference>
<reference evidence="3 4" key="1">
    <citation type="submission" date="2023-03" db="EMBL/GenBank/DDBJ databases">
        <authorList>
            <person name="Pearce D."/>
        </authorList>
    </citation>
    <scope>NUCLEOTIDE SEQUENCE [LARGE SCALE GENOMIC DNA]</scope>
    <source>
        <strain evidence="3">Msz</strain>
    </source>
</reference>
<dbReference type="EMBL" id="OX458333">
    <property type="protein sequence ID" value="CAI8840837.1"/>
    <property type="molecule type" value="Genomic_DNA"/>
</dbReference>
<gene>
    <name evidence="3" type="ORF">MSZNOR_2324</name>
</gene>
<dbReference type="InterPro" id="IPR052169">
    <property type="entry name" value="CW_Biosynth-Accessory"/>
</dbReference>
<evidence type="ECO:0000313" key="3">
    <source>
        <dbReference type="EMBL" id="CAI8840837.1"/>
    </source>
</evidence>
<dbReference type="RefSeq" id="WP_317964026.1">
    <property type="nucleotide sequence ID" value="NZ_OX458333.1"/>
</dbReference>
<dbReference type="Gene3D" id="3.60.21.10">
    <property type="match status" value="1"/>
</dbReference>
<evidence type="ECO:0000256" key="1">
    <source>
        <dbReference type="ARBA" id="ARBA00005662"/>
    </source>
</evidence>
<protein>
    <submittedName>
        <fullName evidence="3">Polyglutamine synthesis accessory protein MT0602</fullName>
    </submittedName>
</protein>
<comment type="similarity">
    <text evidence="1">Belongs to the CapA family.</text>
</comment>
<accession>A0ABN8X7K1</accession>
<dbReference type="InterPro" id="IPR019079">
    <property type="entry name" value="Capsule_synth_CapA"/>
</dbReference>
<dbReference type="CDD" id="cd07381">
    <property type="entry name" value="MPP_CapA"/>
    <property type="match status" value="1"/>
</dbReference>